<dbReference type="OrthoDB" id="5585464at2759"/>
<dbReference type="CDD" id="cd20270">
    <property type="entry name" value="Complex1_LYR_SDHAF3_LYRM10"/>
    <property type="match status" value="1"/>
</dbReference>
<evidence type="ECO:0000256" key="1">
    <source>
        <dbReference type="ARBA" id="ARBA00012796"/>
    </source>
</evidence>
<keyword evidence="9" id="KW-1185">Reference proteome</keyword>
<organism evidence="8 9">
    <name type="scientific">Brachionus plicatilis</name>
    <name type="common">Marine rotifer</name>
    <name type="synonym">Brachionus muelleri</name>
    <dbReference type="NCBI Taxonomy" id="10195"/>
    <lineage>
        <taxon>Eukaryota</taxon>
        <taxon>Metazoa</taxon>
        <taxon>Spiralia</taxon>
        <taxon>Gnathifera</taxon>
        <taxon>Rotifera</taxon>
        <taxon>Eurotatoria</taxon>
        <taxon>Monogononta</taxon>
        <taxon>Pseudotrocha</taxon>
        <taxon>Ploima</taxon>
        <taxon>Brachionidae</taxon>
        <taxon>Brachionus</taxon>
    </lineage>
</organism>
<evidence type="ECO:0000256" key="2">
    <source>
        <dbReference type="ARBA" id="ARBA00022603"/>
    </source>
</evidence>
<dbReference type="Gene3D" id="3.40.50.150">
    <property type="entry name" value="Vaccinia Virus protein VP39"/>
    <property type="match status" value="1"/>
</dbReference>
<feature type="domain" description="tRNA (adenine(58)-N(1))-methyltransferase catalytic subunit TRM61 C-terminal" evidence="7">
    <location>
        <begin position="244"/>
        <end position="416"/>
    </location>
</feature>
<dbReference type="EC" id="2.1.1.220" evidence="1"/>
<dbReference type="GO" id="GO:0031515">
    <property type="term" value="C:tRNA (m1A) methyltransferase complex"/>
    <property type="evidence" value="ECO:0007669"/>
    <property type="project" value="InterPro"/>
</dbReference>
<dbReference type="InterPro" id="IPR049470">
    <property type="entry name" value="TRM61_C"/>
</dbReference>
<dbReference type="InterPro" id="IPR014816">
    <property type="entry name" value="tRNA_MeTrfase_Gcd14"/>
</dbReference>
<evidence type="ECO:0000256" key="6">
    <source>
        <dbReference type="ARBA" id="ARBA00048481"/>
    </source>
</evidence>
<dbReference type="Proteomes" id="UP000276133">
    <property type="component" value="Unassembled WGS sequence"/>
</dbReference>
<keyword evidence="2" id="KW-0489">Methyltransferase</keyword>
<comment type="caution">
    <text evidence="8">The sequence shown here is derived from an EMBL/GenBank/DDBJ whole genome shotgun (WGS) entry which is preliminary data.</text>
</comment>
<dbReference type="GO" id="GO:0160107">
    <property type="term" value="F:tRNA (adenine(58)-N1)-methyltransferase activity"/>
    <property type="evidence" value="ECO:0007669"/>
    <property type="project" value="UniProtKB-EC"/>
</dbReference>
<comment type="catalytic activity">
    <reaction evidence="6">
        <text>an adenosine in mRNA + S-adenosyl-L-methionine = an N(1)-methyladenosine in mRNA + S-adenosyl-L-homocysteine + H(+)</text>
        <dbReference type="Rhea" id="RHEA:55392"/>
        <dbReference type="Rhea" id="RHEA-COMP:12414"/>
        <dbReference type="Rhea" id="RHEA-COMP:12415"/>
        <dbReference type="ChEBI" id="CHEBI:15378"/>
        <dbReference type="ChEBI" id="CHEBI:57856"/>
        <dbReference type="ChEBI" id="CHEBI:59789"/>
        <dbReference type="ChEBI" id="CHEBI:74411"/>
        <dbReference type="ChEBI" id="CHEBI:74491"/>
    </reaction>
</comment>
<proteinExistence type="predicted"/>
<protein>
    <recommendedName>
        <fullName evidence="1">tRNA (adenine(58)-N(1))-methyltransferase</fullName>
        <ecNumber evidence="1">2.1.1.220</ecNumber>
    </recommendedName>
</protein>
<dbReference type="PANTHER" id="PTHR12133">
    <property type="entry name" value="TRNA (ADENINE(58)-N(1))-METHYLTRANSFERASE"/>
    <property type="match status" value="1"/>
</dbReference>
<evidence type="ECO:0000256" key="3">
    <source>
        <dbReference type="ARBA" id="ARBA00022679"/>
    </source>
</evidence>
<evidence type="ECO:0000259" key="7">
    <source>
        <dbReference type="Pfam" id="PF08704"/>
    </source>
</evidence>
<keyword evidence="5" id="KW-0819">tRNA processing</keyword>
<dbReference type="Pfam" id="PF08704">
    <property type="entry name" value="GCD14"/>
    <property type="match status" value="1"/>
</dbReference>
<dbReference type="PANTHER" id="PTHR12133:SF1">
    <property type="entry name" value="TRNA (ADENINE(58)-N(1))-METHYLTRANSFERASE, MITOCHONDRIAL"/>
    <property type="match status" value="1"/>
</dbReference>
<evidence type="ECO:0000256" key="4">
    <source>
        <dbReference type="ARBA" id="ARBA00022691"/>
    </source>
</evidence>
<dbReference type="AlphaFoldDB" id="A0A3M7T9Z4"/>
<accession>A0A3M7T9Z4</accession>
<keyword evidence="4" id="KW-0949">S-adenosyl-L-methionine</keyword>
<reference evidence="8 9" key="1">
    <citation type="journal article" date="2018" name="Sci. Rep.">
        <title>Genomic signatures of local adaptation to the degree of environmental predictability in rotifers.</title>
        <authorList>
            <person name="Franch-Gras L."/>
            <person name="Hahn C."/>
            <person name="Garcia-Roger E.M."/>
            <person name="Carmona M.J."/>
            <person name="Serra M."/>
            <person name="Gomez A."/>
        </authorList>
    </citation>
    <scope>NUCLEOTIDE SEQUENCE [LARGE SCALE GENOMIC DNA]</scope>
    <source>
        <strain evidence="8">HYR1</strain>
    </source>
</reference>
<dbReference type="GO" id="GO:0005739">
    <property type="term" value="C:mitochondrion"/>
    <property type="evidence" value="ECO:0007669"/>
    <property type="project" value="TreeGrafter"/>
</dbReference>
<dbReference type="InterPro" id="IPR029063">
    <property type="entry name" value="SAM-dependent_MTases_sf"/>
</dbReference>
<evidence type="ECO:0000313" key="8">
    <source>
        <dbReference type="EMBL" id="RNA44819.1"/>
    </source>
</evidence>
<evidence type="ECO:0000256" key="5">
    <source>
        <dbReference type="ARBA" id="ARBA00022694"/>
    </source>
</evidence>
<name>A0A3M7T9Z4_BRAPC</name>
<sequence>MLKIMIVDFKFVSYVIDYRRLMMMFVSKQHQETVKRLYKIIFRLHKSLPPELKSVGDSYVRNEFKLHKSANPEQTTKFMNEWANYVQILMKQVNPKFKQTIGQDLGEQRLDEFNENQVHQFSNLLIEKEDLPKPDIDLDSLDLTLRQPDQTKPFKLNELVVAKIFDKRNKYMKQSCRLFKLEQNGIFRTKLIDIFHEHIIHKSSLNQRVSFELGNRIVDFRRPSLYEYISLKEQQAVSSHFSIVTLVPLLLEIGKKSKVLECGTGSGSMSLFLSERLGKDGCLHTFDISKMKCQKGKKCFMEWKESHDLSAEEKWPENVKFGFMDFNSDNRWAQQMNEYYDAIYLDMADLDLGIEQAYKMLKKDGVVVINAMHLTQIISCLNGVLEKNLALEQELVMEPANRLWELRKIKANNFPLAWTSRLEDRFNEKYKRGGLWKNCSKI</sequence>
<dbReference type="GO" id="GO:0030488">
    <property type="term" value="P:tRNA methylation"/>
    <property type="evidence" value="ECO:0007669"/>
    <property type="project" value="InterPro"/>
</dbReference>
<dbReference type="SUPFAM" id="SSF53335">
    <property type="entry name" value="S-adenosyl-L-methionine-dependent methyltransferases"/>
    <property type="match status" value="1"/>
</dbReference>
<dbReference type="EMBL" id="REGN01000055">
    <property type="protein sequence ID" value="RNA44819.1"/>
    <property type="molecule type" value="Genomic_DNA"/>
</dbReference>
<gene>
    <name evidence="8" type="ORF">BpHYR1_019169</name>
</gene>
<dbReference type="Pfam" id="PF13233">
    <property type="entry name" value="Complex1_LYR_2"/>
    <property type="match status" value="1"/>
</dbReference>
<keyword evidence="3" id="KW-0808">Transferase</keyword>
<dbReference type="STRING" id="10195.A0A3M7T9Z4"/>
<dbReference type="CDD" id="cd02440">
    <property type="entry name" value="AdoMet_MTases"/>
    <property type="match status" value="1"/>
</dbReference>
<evidence type="ECO:0000313" key="9">
    <source>
        <dbReference type="Proteomes" id="UP000276133"/>
    </source>
</evidence>